<feature type="compositionally biased region" description="Polar residues" evidence="1">
    <location>
        <begin position="29"/>
        <end position="39"/>
    </location>
</feature>
<gene>
    <name evidence="2" type="ORF">B0A54_01331</name>
</gene>
<dbReference type="Proteomes" id="UP000310066">
    <property type="component" value="Unassembled WGS sequence"/>
</dbReference>
<name>A0A4U0VJ84_9PEZI</name>
<sequence length="117" mass="12444">MALTHTTTTATYTTKPGLMSRLRSRHATKVTTHDSTNPITGTHTRTKKTKTRPEGTGHHGHGGGGPLASTQTPATTSHTTQAAGTHHHHHQQLKPSIGDRISGAMMSLRGNSTGRRV</sequence>
<dbReference type="EMBL" id="NAJP01000002">
    <property type="protein sequence ID" value="TKA49254.1"/>
    <property type="molecule type" value="Genomic_DNA"/>
</dbReference>
<dbReference type="AlphaFoldDB" id="A0A4U0VJ84"/>
<comment type="caution">
    <text evidence="2">The sequence shown here is derived from an EMBL/GenBank/DDBJ whole genome shotgun (WGS) entry which is preliminary data.</text>
</comment>
<evidence type="ECO:0000256" key="1">
    <source>
        <dbReference type="SAM" id="MobiDB-lite"/>
    </source>
</evidence>
<feature type="compositionally biased region" description="Low complexity" evidence="1">
    <location>
        <begin position="68"/>
        <end position="84"/>
    </location>
</feature>
<proteinExistence type="predicted"/>
<reference evidence="2 3" key="1">
    <citation type="submission" date="2017-03" db="EMBL/GenBank/DDBJ databases">
        <title>Genomes of endolithic fungi from Antarctica.</title>
        <authorList>
            <person name="Coleine C."/>
            <person name="Masonjones S."/>
            <person name="Stajich J.E."/>
        </authorList>
    </citation>
    <scope>NUCLEOTIDE SEQUENCE [LARGE SCALE GENOMIC DNA]</scope>
    <source>
        <strain evidence="2 3">CCFEE 5311</strain>
    </source>
</reference>
<accession>A0A4U0VJ84</accession>
<organism evidence="2 3">
    <name type="scientific">Friedmanniomyces endolithicus</name>
    <dbReference type="NCBI Taxonomy" id="329885"/>
    <lineage>
        <taxon>Eukaryota</taxon>
        <taxon>Fungi</taxon>
        <taxon>Dikarya</taxon>
        <taxon>Ascomycota</taxon>
        <taxon>Pezizomycotina</taxon>
        <taxon>Dothideomycetes</taxon>
        <taxon>Dothideomycetidae</taxon>
        <taxon>Mycosphaerellales</taxon>
        <taxon>Teratosphaeriaceae</taxon>
        <taxon>Friedmanniomyces</taxon>
    </lineage>
</organism>
<feature type="region of interest" description="Disordered" evidence="1">
    <location>
        <begin position="1"/>
        <end position="117"/>
    </location>
</feature>
<protein>
    <submittedName>
        <fullName evidence="2">Uncharacterized protein</fullName>
    </submittedName>
</protein>
<feature type="compositionally biased region" description="Low complexity" evidence="1">
    <location>
        <begin position="1"/>
        <end position="14"/>
    </location>
</feature>
<evidence type="ECO:0000313" key="3">
    <source>
        <dbReference type="Proteomes" id="UP000310066"/>
    </source>
</evidence>
<evidence type="ECO:0000313" key="2">
    <source>
        <dbReference type="EMBL" id="TKA49254.1"/>
    </source>
</evidence>